<keyword evidence="3" id="KW-1185">Reference proteome</keyword>
<feature type="region of interest" description="Disordered" evidence="1">
    <location>
        <begin position="70"/>
        <end position="103"/>
    </location>
</feature>
<organism evidence="2 3">
    <name type="scientific">Phytophthora oleae</name>
    <dbReference type="NCBI Taxonomy" id="2107226"/>
    <lineage>
        <taxon>Eukaryota</taxon>
        <taxon>Sar</taxon>
        <taxon>Stramenopiles</taxon>
        <taxon>Oomycota</taxon>
        <taxon>Peronosporomycetes</taxon>
        <taxon>Peronosporales</taxon>
        <taxon>Peronosporaceae</taxon>
        <taxon>Phytophthora</taxon>
    </lineage>
</organism>
<feature type="compositionally biased region" description="Polar residues" evidence="1">
    <location>
        <begin position="70"/>
        <end position="80"/>
    </location>
</feature>
<dbReference type="EMBL" id="JBIMZQ010000009">
    <property type="protein sequence ID" value="KAL3669077.1"/>
    <property type="molecule type" value="Genomic_DNA"/>
</dbReference>
<reference evidence="2 3" key="1">
    <citation type="submission" date="2024-09" db="EMBL/GenBank/DDBJ databases">
        <title>Genome sequencing and assembly of Phytophthora oleae, isolate VK10A, causative agent of rot of olive drupes.</title>
        <authorList>
            <person name="Conti Taguali S."/>
            <person name="Riolo M."/>
            <person name="La Spada F."/>
            <person name="Cacciola S.O."/>
            <person name="Dionisio G."/>
        </authorList>
    </citation>
    <scope>NUCLEOTIDE SEQUENCE [LARGE SCALE GENOMIC DNA]</scope>
    <source>
        <strain evidence="2 3">VK10A</strain>
    </source>
</reference>
<evidence type="ECO:0008006" key="4">
    <source>
        <dbReference type="Google" id="ProtNLM"/>
    </source>
</evidence>
<evidence type="ECO:0000256" key="1">
    <source>
        <dbReference type="SAM" id="MobiDB-lite"/>
    </source>
</evidence>
<protein>
    <recommendedName>
        <fullName evidence="4">BZIP domain-containing protein</fullName>
    </recommendedName>
</protein>
<dbReference type="Proteomes" id="UP001632037">
    <property type="component" value="Unassembled WGS sequence"/>
</dbReference>
<dbReference type="AlphaFoldDB" id="A0ABD3FQ65"/>
<accession>A0ABD3FQ65</accession>
<evidence type="ECO:0000313" key="3">
    <source>
        <dbReference type="Proteomes" id="UP001632037"/>
    </source>
</evidence>
<evidence type="ECO:0000313" key="2">
    <source>
        <dbReference type="EMBL" id="KAL3669077.1"/>
    </source>
</evidence>
<name>A0ABD3FQ65_9STRA</name>
<sequence>MHRGTPTFQDFDQPPTMSTMVGPLFERARHNNSQFHELHARAPTDPELNRSTLPPRNYFLETSLRTALHYTSSNVSGNGTTRKRSKNASTNSKQKRLKTGRRREQCRLNQARYRLKQDQKGDLLNETVYKLKEEIPLLEMQRDRILFGAKQSVFNVVVEYLSLFRHGVWSLHQPLPQTACTRRYAQNPEAQQQLVFLRSSFASDVSVGDRNGVDALVEQWQRYSTYFGDLHFQLEHMEEPVKNFVAVTASLTVMVTEATLKNVLVHLEDNELGHKLLGRRMLLPCSLFFEWDEASSHVVRLDTTVDFLTPICRVLGSLKEAAFVLSRALITRDCVVGKFSSATTQ</sequence>
<gene>
    <name evidence="2" type="ORF">V7S43_005461</name>
</gene>
<comment type="caution">
    <text evidence="2">The sequence shown here is derived from an EMBL/GenBank/DDBJ whole genome shotgun (WGS) entry which is preliminary data.</text>
</comment>
<proteinExistence type="predicted"/>